<reference evidence="10" key="1">
    <citation type="submission" date="2019-06" db="EMBL/GenBank/DDBJ databases">
        <title>Methanoculleus strain from Tamsui River, Taipei, Taiwan.</title>
        <authorList>
            <person name="You Y.-T."/>
            <person name="Chen S.-C."/>
            <person name="Lai S.-J."/>
            <person name="Lee Y.-C."/>
            <person name="Lai M.-C."/>
        </authorList>
    </citation>
    <scope>NUCLEOTIDE SEQUENCE</scope>
    <source>
        <strain evidence="10">Afa-1</strain>
    </source>
</reference>
<feature type="transmembrane region" description="Helical" evidence="7">
    <location>
        <begin position="55"/>
        <end position="78"/>
    </location>
</feature>
<dbReference type="InterPro" id="IPR045275">
    <property type="entry name" value="MscS_archaea/bacteria_type"/>
</dbReference>
<evidence type="ECO:0000256" key="4">
    <source>
        <dbReference type="ARBA" id="ARBA00022692"/>
    </source>
</evidence>
<dbReference type="InterPro" id="IPR010920">
    <property type="entry name" value="LSM_dom_sf"/>
</dbReference>
<evidence type="ECO:0000256" key="2">
    <source>
        <dbReference type="ARBA" id="ARBA00008017"/>
    </source>
</evidence>
<dbReference type="SUPFAM" id="SSF82861">
    <property type="entry name" value="Mechanosensitive channel protein MscS (YggB), transmembrane region"/>
    <property type="match status" value="1"/>
</dbReference>
<feature type="domain" description="Mechanosensitive ion channel MscS" evidence="8">
    <location>
        <begin position="105"/>
        <end position="172"/>
    </location>
</feature>
<comment type="caution">
    <text evidence="10">The sequence shown here is derived from an EMBL/GenBank/DDBJ whole genome shotgun (WGS) entry which is preliminary data.</text>
</comment>
<feature type="domain" description="Mechanosensitive ion channel MscS C-terminal" evidence="9">
    <location>
        <begin position="178"/>
        <end position="260"/>
    </location>
</feature>
<dbReference type="InterPro" id="IPR006685">
    <property type="entry name" value="MscS_channel_2nd"/>
</dbReference>
<accession>A0A9E4ZLM6</accession>
<feature type="transmembrane region" description="Helical" evidence="7">
    <location>
        <begin position="20"/>
        <end position="43"/>
    </location>
</feature>
<gene>
    <name evidence="10" type="ORF">FKB36_12970</name>
</gene>
<evidence type="ECO:0000259" key="9">
    <source>
        <dbReference type="Pfam" id="PF21082"/>
    </source>
</evidence>
<evidence type="ECO:0000256" key="1">
    <source>
        <dbReference type="ARBA" id="ARBA00004651"/>
    </source>
</evidence>
<dbReference type="Gene3D" id="2.30.30.60">
    <property type="match status" value="1"/>
</dbReference>
<evidence type="ECO:0000256" key="7">
    <source>
        <dbReference type="SAM" id="Phobius"/>
    </source>
</evidence>
<dbReference type="RefSeq" id="WP_261598519.1">
    <property type="nucleotide sequence ID" value="NZ_VHLL01000014.1"/>
</dbReference>
<evidence type="ECO:0000256" key="5">
    <source>
        <dbReference type="ARBA" id="ARBA00022989"/>
    </source>
</evidence>
<evidence type="ECO:0000313" key="10">
    <source>
        <dbReference type="EMBL" id="MCT8338372.1"/>
    </source>
</evidence>
<dbReference type="GO" id="GO:0005886">
    <property type="term" value="C:plasma membrane"/>
    <property type="evidence" value="ECO:0007669"/>
    <property type="project" value="UniProtKB-SubCell"/>
</dbReference>
<dbReference type="SUPFAM" id="SSF82689">
    <property type="entry name" value="Mechanosensitive channel protein MscS (YggB), C-terminal domain"/>
    <property type="match status" value="1"/>
</dbReference>
<dbReference type="InterPro" id="IPR011014">
    <property type="entry name" value="MscS_channel_TM-2"/>
</dbReference>
<keyword evidence="6 7" id="KW-0472">Membrane</keyword>
<protein>
    <submittedName>
        <fullName evidence="10">Mechanosensitive ion channel family protein</fullName>
    </submittedName>
</protein>
<evidence type="ECO:0000256" key="6">
    <source>
        <dbReference type="ARBA" id="ARBA00023136"/>
    </source>
</evidence>
<organism evidence="10 11">
    <name type="scientific">Methanoculleus formosensis</name>
    <dbReference type="NCBI Taxonomy" id="2590886"/>
    <lineage>
        <taxon>Archaea</taxon>
        <taxon>Methanobacteriati</taxon>
        <taxon>Methanobacteriota</taxon>
        <taxon>Stenosarchaea group</taxon>
        <taxon>Methanomicrobia</taxon>
        <taxon>Methanomicrobiales</taxon>
        <taxon>Methanomicrobiaceae</taxon>
        <taxon>Methanoculleus</taxon>
    </lineage>
</organism>
<dbReference type="GO" id="GO:0008381">
    <property type="term" value="F:mechanosensitive monoatomic ion channel activity"/>
    <property type="evidence" value="ECO:0007669"/>
    <property type="project" value="InterPro"/>
</dbReference>
<keyword evidence="11" id="KW-1185">Reference proteome</keyword>
<dbReference type="Gene3D" id="3.30.70.100">
    <property type="match status" value="1"/>
</dbReference>
<keyword evidence="3" id="KW-1003">Cell membrane</keyword>
<feature type="transmembrane region" description="Helical" evidence="7">
    <location>
        <begin position="84"/>
        <end position="103"/>
    </location>
</feature>
<sequence length="273" mass="29692">MEIAEILNVTVPLSDITFESVVLAVLVAIIGWIVVKVLTAAFTQMLSRVSKLPDLVVEFLVRFFAILLYVLLTLIVIATIGFDISSVVIGLSAVIGLILGFGLQDTVTNLAAGVWLAAFRPIDKDELVEVNGISGTVVSVGIMATELVRADNTYITIPNSLVWGSPVINSTRMETRRVEVKVRVPYDSDLDVAIRVATELMTAHEGVLPSPKPAVVVTELADSSVNLALRAWAKTPDMWDVQWDLNRGVVQAFRVAGIAIPFPKVDVHLERIH</sequence>
<keyword evidence="5 7" id="KW-1133">Transmembrane helix</keyword>
<dbReference type="SUPFAM" id="SSF50182">
    <property type="entry name" value="Sm-like ribonucleoproteins"/>
    <property type="match status" value="1"/>
</dbReference>
<dbReference type="AlphaFoldDB" id="A0A9E4ZLM6"/>
<name>A0A9E4ZLM6_9EURY</name>
<dbReference type="PANTHER" id="PTHR30221">
    <property type="entry name" value="SMALL-CONDUCTANCE MECHANOSENSITIVE CHANNEL"/>
    <property type="match status" value="1"/>
</dbReference>
<evidence type="ECO:0000259" key="8">
    <source>
        <dbReference type="Pfam" id="PF00924"/>
    </source>
</evidence>
<evidence type="ECO:0000256" key="3">
    <source>
        <dbReference type="ARBA" id="ARBA00022475"/>
    </source>
</evidence>
<comment type="subcellular location">
    <subcellularLocation>
        <location evidence="1">Cell membrane</location>
        <topology evidence="1">Multi-pass membrane protein</topology>
    </subcellularLocation>
</comment>
<dbReference type="InterPro" id="IPR011066">
    <property type="entry name" value="MscS_channel_C_sf"/>
</dbReference>
<dbReference type="Proteomes" id="UP001065682">
    <property type="component" value="Unassembled WGS sequence"/>
</dbReference>
<dbReference type="EMBL" id="VHLL01000014">
    <property type="protein sequence ID" value="MCT8338372.1"/>
    <property type="molecule type" value="Genomic_DNA"/>
</dbReference>
<dbReference type="Gene3D" id="1.10.287.1260">
    <property type="match status" value="1"/>
</dbReference>
<dbReference type="InterPro" id="IPR023408">
    <property type="entry name" value="MscS_beta-dom_sf"/>
</dbReference>
<comment type="similarity">
    <text evidence="2">Belongs to the MscS (TC 1.A.23) family.</text>
</comment>
<proteinExistence type="inferred from homology"/>
<dbReference type="Pfam" id="PF21082">
    <property type="entry name" value="MS_channel_3rd"/>
    <property type="match status" value="1"/>
</dbReference>
<keyword evidence="4 7" id="KW-0812">Transmembrane</keyword>
<dbReference type="InterPro" id="IPR049278">
    <property type="entry name" value="MS_channel_C"/>
</dbReference>
<dbReference type="Pfam" id="PF00924">
    <property type="entry name" value="MS_channel_2nd"/>
    <property type="match status" value="1"/>
</dbReference>
<evidence type="ECO:0000313" key="11">
    <source>
        <dbReference type="Proteomes" id="UP001065682"/>
    </source>
</evidence>
<dbReference type="PANTHER" id="PTHR30221:SF19">
    <property type="entry name" value="SMALL-CONDUCTANCE MECHANOSENSITIVE CHANNEL"/>
    <property type="match status" value="1"/>
</dbReference>